<dbReference type="Pfam" id="PF04264">
    <property type="entry name" value="YceI"/>
    <property type="match status" value="1"/>
</dbReference>
<name>A0A4R1LTN8_9SPHI</name>
<dbReference type="Proteomes" id="UP000294616">
    <property type="component" value="Unassembled WGS sequence"/>
</dbReference>
<protein>
    <submittedName>
        <fullName evidence="2">Polyisoprenoid-binding protein YceI</fullName>
    </submittedName>
</protein>
<dbReference type="SUPFAM" id="SSF101874">
    <property type="entry name" value="YceI-like"/>
    <property type="match status" value="1"/>
</dbReference>
<reference evidence="2 3" key="1">
    <citation type="submission" date="2019-03" db="EMBL/GenBank/DDBJ databases">
        <title>Genomic Encyclopedia of Archaeal and Bacterial Type Strains, Phase II (KMG-II): from individual species to whole genera.</title>
        <authorList>
            <person name="Goeker M."/>
        </authorList>
    </citation>
    <scope>NUCLEOTIDE SEQUENCE [LARGE SCALE GENOMIC DNA]</scope>
    <source>
        <strain evidence="2 3">DSM 22554</strain>
    </source>
</reference>
<dbReference type="InterPro" id="IPR007372">
    <property type="entry name" value="Lipid/polyisoprenoid-bd_YceI"/>
</dbReference>
<accession>A0A4R1LTN8</accession>
<evidence type="ECO:0000313" key="3">
    <source>
        <dbReference type="Proteomes" id="UP000294616"/>
    </source>
</evidence>
<dbReference type="AlphaFoldDB" id="A0A4R1LTN8"/>
<organism evidence="2 3">
    <name type="scientific">Albibacterium bauzanense</name>
    <dbReference type="NCBI Taxonomy" id="653929"/>
    <lineage>
        <taxon>Bacteria</taxon>
        <taxon>Pseudomonadati</taxon>
        <taxon>Bacteroidota</taxon>
        <taxon>Sphingobacteriia</taxon>
        <taxon>Sphingobacteriales</taxon>
        <taxon>Sphingobacteriaceae</taxon>
        <taxon>Albibacterium</taxon>
    </lineage>
</organism>
<proteinExistence type="predicted"/>
<feature type="domain" description="Lipid/polyisoprenoid-binding YceI-like" evidence="1">
    <location>
        <begin position="4"/>
        <end position="176"/>
    </location>
</feature>
<dbReference type="PANTHER" id="PTHR34406:SF1">
    <property type="entry name" value="PROTEIN YCEI"/>
    <property type="match status" value="1"/>
</dbReference>
<dbReference type="EMBL" id="SMGO01000002">
    <property type="protein sequence ID" value="TCK82688.1"/>
    <property type="molecule type" value="Genomic_DNA"/>
</dbReference>
<dbReference type="Gene3D" id="2.40.128.110">
    <property type="entry name" value="Lipid/polyisoprenoid-binding, YceI-like"/>
    <property type="match status" value="1"/>
</dbReference>
<evidence type="ECO:0000313" key="2">
    <source>
        <dbReference type="EMBL" id="TCK82688.1"/>
    </source>
</evidence>
<keyword evidence="3" id="KW-1185">Reference proteome</keyword>
<dbReference type="SMART" id="SM00867">
    <property type="entry name" value="YceI"/>
    <property type="match status" value="1"/>
</dbReference>
<comment type="caution">
    <text evidence="2">The sequence shown here is derived from an EMBL/GenBank/DDBJ whole genome shotgun (WGS) entry which is preliminary data.</text>
</comment>
<dbReference type="RefSeq" id="WP_185140128.1">
    <property type="nucleotide sequence ID" value="NZ_SMGO01000002.1"/>
</dbReference>
<evidence type="ECO:0000259" key="1">
    <source>
        <dbReference type="SMART" id="SM00867"/>
    </source>
</evidence>
<dbReference type="PANTHER" id="PTHR34406">
    <property type="entry name" value="PROTEIN YCEI"/>
    <property type="match status" value="1"/>
</dbReference>
<sequence>MATKWVLDPTHSEVNFKAKHLVISTVSGKFRKFNGTVETPNDNSFDSAKVDFTIDVASIDTNQEPRDEHLRSADFFDAANHPTITFKSTSLKAKGNESDEFVLTGDLTIRGITKSIDVDVEFGGTTTDAYGNFKAGFDVSGKVNRKEFGLSWNAVTEAGSVVVGDIIRFQISVQFIRQ</sequence>
<dbReference type="InterPro" id="IPR036761">
    <property type="entry name" value="TTHA0802/YceI-like_sf"/>
</dbReference>
<gene>
    <name evidence="2" type="ORF">C8N28_1272</name>
</gene>